<evidence type="ECO:0000256" key="2">
    <source>
        <dbReference type="ARBA" id="ARBA00022519"/>
    </source>
</evidence>
<dbReference type="InterPro" id="IPR026265">
    <property type="entry name" value="LptC"/>
</dbReference>
<evidence type="ECO:0000256" key="5">
    <source>
        <dbReference type="ARBA" id="ARBA00023136"/>
    </source>
</evidence>
<dbReference type="InterPro" id="IPR052363">
    <property type="entry name" value="LPS_export_LptC"/>
</dbReference>
<reference evidence="7" key="1">
    <citation type="journal article" date="2022" name="Front. Microbiol.">
        <title>New perspectives on an old grouping: The genomic and phenotypic variability of Oxalobacter formigenes and the implications for calcium oxalate stone prevention.</title>
        <authorList>
            <person name="Chmiel J.A."/>
            <person name="Carr C."/>
            <person name="Stuivenberg G.A."/>
            <person name="Venema R."/>
            <person name="Chanyi R.M."/>
            <person name="Al K.F."/>
            <person name="Giguere D."/>
            <person name="Say H."/>
            <person name="Akouris P.P."/>
            <person name="Dominguez Romero S.A."/>
            <person name="Kwong A."/>
            <person name="Tai V."/>
            <person name="Koval S.F."/>
            <person name="Razvi H."/>
            <person name="Bjazevic J."/>
            <person name="Burton J.P."/>
        </authorList>
    </citation>
    <scope>NUCLEOTIDE SEQUENCE</scope>
    <source>
        <strain evidence="7">OxK</strain>
    </source>
</reference>
<evidence type="ECO:0000313" key="7">
    <source>
        <dbReference type="EMBL" id="WAV91809.1"/>
    </source>
</evidence>
<dbReference type="Pfam" id="PF06835">
    <property type="entry name" value="LptC"/>
    <property type="match status" value="1"/>
</dbReference>
<evidence type="ECO:0000256" key="6">
    <source>
        <dbReference type="SAM" id="Phobius"/>
    </source>
</evidence>
<keyword evidence="1" id="KW-1003">Cell membrane</keyword>
<protein>
    <submittedName>
        <fullName evidence="7">LPS export ABC transporter periplasmic protein LptC</fullName>
    </submittedName>
</protein>
<organism evidence="7">
    <name type="scientific">Oxalobacter aliiformigenes</name>
    <dbReference type="NCBI Taxonomy" id="2946593"/>
    <lineage>
        <taxon>Bacteria</taxon>
        <taxon>Pseudomonadati</taxon>
        <taxon>Pseudomonadota</taxon>
        <taxon>Betaproteobacteria</taxon>
        <taxon>Burkholderiales</taxon>
        <taxon>Oxalobacteraceae</taxon>
        <taxon>Oxalobacter</taxon>
    </lineage>
</organism>
<dbReference type="GO" id="GO:0030288">
    <property type="term" value="C:outer membrane-bounded periplasmic space"/>
    <property type="evidence" value="ECO:0007669"/>
    <property type="project" value="TreeGrafter"/>
</dbReference>
<dbReference type="GO" id="GO:0017089">
    <property type="term" value="F:glycolipid transfer activity"/>
    <property type="evidence" value="ECO:0007669"/>
    <property type="project" value="TreeGrafter"/>
</dbReference>
<gene>
    <name evidence="7" type="primary">lptC</name>
    <name evidence="7" type="ORF">NB646_03455</name>
</gene>
<sequence>MIQGPKSVLRIRLAIIFTVVLILTLGSLWINMVIRKSASDAAALEQRTDPDYIVENFRYFRMKPDGQPQYEATGTKMTHFPVEDSHLIDNPVIYSMNDYSQLQTIRSKEAYVEDFNTKIHMRNNVVMDREPSASKGPFRLTSEYVLIYPDDEIMTSDKEVIVHDGNSVMSGIGMQANNATSELQIFNRARITYNPPGRSKH</sequence>
<keyword evidence="5 6" id="KW-0472">Membrane</keyword>
<dbReference type="NCBIfam" id="TIGR04409">
    <property type="entry name" value="LptC_YrbK"/>
    <property type="match status" value="1"/>
</dbReference>
<dbReference type="InterPro" id="IPR010664">
    <property type="entry name" value="LipoPS_assembly_LptC-rel"/>
</dbReference>
<dbReference type="GO" id="GO:0015221">
    <property type="term" value="F:lipopolysaccharide transmembrane transporter activity"/>
    <property type="evidence" value="ECO:0007669"/>
    <property type="project" value="InterPro"/>
</dbReference>
<keyword evidence="3 6" id="KW-0812">Transmembrane</keyword>
<dbReference type="GO" id="GO:0005886">
    <property type="term" value="C:plasma membrane"/>
    <property type="evidence" value="ECO:0007669"/>
    <property type="project" value="InterPro"/>
</dbReference>
<dbReference type="EMBL" id="CP098251">
    <property type="protein sequence ID" value="WAV91809.1"/>
    <property type="molecule type" value="Genomic_DNA"/>
</dbReference>
<evidence type="ECO:0000256" key="1">
    <source>
        <dbReference type="ARBA" id="ARBA00022475"/>
    </source>
</evidence>
<dbReference type="AlphaFoldDB" id="A0A9E9LFH5"/>
<accession>A0A9E9LFH5</accession>
<keyword evidence="2" id="KW-0997">Cell inner membrane</keyword>
<dbReference type="PANTHER" id="PTHR37481">
    <property type="entry name" value="LIPOPOLYSACCHARIDE EXPORT SYSTEM PROTEIN LPTC"/>
    <property type="match status" value="1"/>
</dbReference>
<name>A0A9E9LFH5_9BURK</name>
<evidence type="ECO:0000256" key="4">
    <source>
        <dbReference type="ARBA" id="ARBA00022989"/>
    </source>
</evidence>
<feature type="transmembrane region" description="Helical" evidence="6">
    <location>
        <begin position="12"/>
        <end position="30"/>
    </location>
</feature>
<dbReference type="Gene3D" id="2.60.450.10">
    <property type="entry name" value="Lipopolysaccharide (LPS) transport protein A like domain"/>
    <property type="match status" value="1"/>
</dbReference>
<evidence type="ECO:0000256" key="3">
    <source>
        <dbReference type="ARBA" id="ARBA00022692"/>
    </source>
</evidence>
<proteinExistence type="predicted"/>
<dbReference type="PANTHER" id="PTHR37481:SF1">
    <property type="entry name" value="LIPOPOLYSACCHARIDE EXPORT SYSTEM PROTEIN LPTC"/>
    <property type="match status" value="1"/>
</dbReference>
<dbReference type="Proteomes" id="UP001164819">
    <property type="component" value="Chromosome"/>
</dbReference>
<dbReference type="RefSeq" id="WP_269316201.1">
    <property type="nucleotide sequence ID" value="NZ_CP098251.1"/>
</dbReference>
<keyword evidence="4 6" id="KW-1133">Transmembrane helix</keyword>